<feature type="compositionally biased region" description="Gly residues" evidence="1">
    <location>
        <begin position="1"/>
        <end position="10"/>
    </location>
</feature>
<dbReference type="EMBL" id="EQ973774">
    <property type="protein sequence ID" value="EEF50821.1"/>
    <property type="molecule type" value="Genomic_DNA"/>
</dbReference>
<name>B9RBA0_RICCO</name>
<sequence>MTGYGFGGDNITGSKATKGQRRQWAGLMIIDGDHAFEALLVLIVGQDVSIVVEATMF</sequence>
<feature type="region of interest" description="Disordered" evidence="1">
    <location>
        <begin position="1"/>
        <end position="20"/>
    </location>
</feature>
<keyword evidence="3" id="KW-1185">Reference proteome</keyword>
<accession>B9RBA0</accession>
<dbReference type="AlphaFoldDB" id="B9RBA0"/>
<dbReference type="InParanoid" id="B9RBA0"/>
<protein>
    <submittedName>
        <fullName evidence="2">Uncharacterized protein</fullName>
    </submittedName>
</protein>
<reference evidence="3" key="1">
    <citation type="journal article" date="2010" name="Nat. Biotechnol.">
        <title>Draft genome sequence of the oilseed species Ricinus communis.</title>
        <authorList>
            <person name="Chan A.P."/>
            <person name="Crabtree J."/>
            <person name="Zhao Q."/>
            <person name="Lorenzi H."/>
            <person name="Orvis J."/>
            <person name="Puiu D."/>
            <person name="Melake-Berhan A."/>
            <person name="Jones K.M."/>
            <person name="Redman J."/>
            <person name="Chen G."/>
            <person name="Cahoon E.B."/>
            <person name="Gedil M."/>
            <person name="Stanke M."/>
            <person name="Haas B.J."/>
            <person name="Wortman J.R."/>
            <person name="Fraser-Liggett C.M."/>
            <person name="Ravel J."/>
            <person name="Rabinowicz P.D."/>
        </authorList>
    </citation>
    <scope>NUCLEOTIDE SEQUENCE [LARGE SCALE GENOMIC DNA]</scope>
    <source>
        <strain evidence="3">cv. Hale</strain>
    </source>
</reference>
<evidence type="ECO:0000313" key="3">
    <source>
        <dbReference type="Proteomes" id="UP000008311"/>
    </source>
</evidence>
<evidence type="ECO:0000256" key="1">
    <source>
        <dbReference type="SAM" id="MobiDB-lite"/>
    </source>
</evidence>
<proteinExistence type="predicted"/>
<dbReference type="Proteomes" id="UP000008311">
    <property type="component" value="Unassembled WGS sequence"/>
</dbReference>
<organism evidence="2 3">
    <name type="scientific">Ricinus communis</name>
    <name type="common">Castor bean</name>
    <dbReference type="NCBI Taxonomy" id="3988"/>
    <lineage>
        <taxon>Eukaryota</taxon>
        <taxon>Viridiplantae</taxon>
        <taxon>Streptophyta</taxon>
        <taxon>Embryophyta</taxon>
        <taxon>Tracheophyta</taxon>
        <taxon>Spermatophyta</taxon>
        <taxon>Magnoliopsida</taxon>
        <taxon>eudicotyledons</taxon>
        <taxon>Gunneridae</taxon>
        <taxon>Pentapetalae</taxon>
        <taxon>rosids</taxon>
        <taxon>fabids</taxon>
        <taxon>Malpighiales</taxon>
        <taxon>Euphorbiaceae</taxon>
        <taxon>Acalyphoideae</taxon>
        <taxon>Acalypheae</taxon>
        <taxon>Ricinus</taxon>
    </lineage>
</organism>
<evidence type="ECO:0000313" key="2">
    <source>
        <dbReference type="EMBL" id="EEF50821.1"/>
    </source>
</evidence>
<gene>
    <name evidence="2" type="ORF">RCOM_1673480</name>
</gene>